<dbReference type="AlphaFoldDB" id="A0A286GYS5"/>
<feature type="region of interest" description="Disordered" evidence="1">
    <location>
        <begin position="1"/>
        <end position="62"/>
    </location>
</feature>
<protein>
    <submittedName>
        <fullName evidence="2">Uncharacterized protein</fullName>
    </submittedName>
</protein>
<reference evidence="2 3" key="1">
    <citation type="submission" date="2017-09" db="EMBL/GenBank/DDBJ databases">
        <authorList>
            <person name="Ehlers B."/>
            <person name="Leendertz F.H."/>
        </authorList>
    </citation>
    <scope>NUCLEOTIDE SEQUENCE [LARGE SCALE GENOMIC DNA]</scope>
    <source>
        <strain evidence="2 3">USBA 140</strain>
    </source>
</reference>
<evidence type="ECO:0000313" key="3">
    <source>
        <dbReference type="Proteomes" id="UP000219621"/>
    </source>
</evidence>
<organism evidence="2 3">
    <name type="scientific">Caenispirillum bisanense</name>
    <dbReference type="NCBI Taxonomy" id="414052"/>
    <lineage>
        <taxon>Bacteria</taxon>
        <taxon>Pseudomonadati</taxon>
        <taxon>Pseudomonadota</taxon>
        <taxon>Alphaproteobacteria</taxon>
        <taxon>Rhodospirillales</taxon>
        <taxon>Novispirillaceae</taxon>
        <taxon>Caenispirillum</taxon>
    </lineage>
</organism>
<evidence type="ECO:0000256" key="1">
    <source>
        <dbReference type="SAM" id="MobiDB-lite"/>
    </source>
</evidence>
<name>A0A286GYS5_9PROT</name>
<dbReference type="Proteomes" id="UP000219621">
    <property type="component" value="Unassembled WGS sequence"/>
</dbReference>
<sequence>MSVERTGGRYVRDPETKKLTQVDGPALRAAAEQKAQAAAAEAAKKDKAPASPKAALPAAEKE</sequence>
<keyword evidence="3" id="KW-1185">Reference proteome</keyword>
<proteinExistence type="predicted"/>
<dbReference type="EMBL" id="OCNJ01000013">
    <property type="protein sequence ID" value="SOE00678.1"/>
    <property type="molecule type" value="Genomic_DNA"/>
</dbReference>
<feature type="compositionally biased region" description="Low complexity" evidence="1">
    <location>
        <begin position="25"/>
        <end position="41"/>
    </location>
</feature>
<feature type="compositionally biased region" description="Low complexity" evidence="1">
    <location>
        <begin position="49"/>
        <end position="62"/>
    </location>
</feature>
<feature type="compositionally biased region" description="Basic and acidic residues" evidence="1">
    <location>
        <begin position="1"/>
        <end position="20"/>
    </location>
</feature>
<gene>
    <name evidence="2" type="ORF">SAMN05421508_11395</name>
</gene>
<accession>A0A286GYS5</accession>
<dbReference type="RefSeq" id="WP_097281319.1">
    <property type="nucleotide sequence ID" value="NZ_OCNJ01000013.1"/>
</dbReference>
<evidence type="ECO:0000313" key="2">
    <source>
        <dbReference type="EMBL" id="SOE00678.1"/>
    </source>
</evidence>